<accession>A0A834I0B2</accession>
<dbReference type="AlphaFoldDB" id="A0A834I0B2"/>
<reference evidence="1" key="1">
    <citation type="submission" date="2020-08" db="EMBL/GenBank/DDBJ databases">
        <title>Genome sequencing and assembly of the red palm weevil Rhynchophorus ferrugineus.</title>
        <authorList>
            <person name="Dias G.B."/>
            <person name="Bergman C.M."/>
            <person name="Manee M."/>
        </authorList>
    </citation>
    <scope>NUCLEOTIDE SEQUENCE</scope>
    <source>
        <strain evidence="1">AA-2017</strain>
        <tissue evidence="1">Whole larva</tissue>
    </source>
</reference>
<protein>
    <submittedName>
        <fullName evidence="1">Uncharacterized protein</fullName>
    </submittedName>
</protein>
<comment type="caution">
    <text evidence="1">The sequence shown here is derived from an EMBL/GenBank/DDBJ whole genome shotgun (WGS) entry which is preliminary data.</text>
</comment>
<organism evidence="1 2">
    <name type="scientific">Rhynchophorus ferrugineus</name>
    <name type="common">Red palm weevil</name>
    <name type="synonym">Curculio ferrugineus</name>
    <dbReference type="NCBI Taxonomy" id="354439"/>
    <lineage>
        <taxon>Eukaryota</taxon>
        <taxon>Metazoa</taxon>
        <taxon>Ecdysozoa</taxon>
        <taxon>Arthropoda</taxon>
        <taxon>Hexapoda</taxon>
        <taxon>Insecta</taxon>
        <taxon>Pterygota</taxon>
        <taxon>Neoptera</taxon>
        <taxon>Endopterygota</taxon>
        <taxon>Coleoptera</taxon>
        <taxon>Polyphaga</taxon>
        <taxon>Cucujiformia</taxon>
        <taxon>Curculionidae</taxon>
        <taxon>Dryophthorinae</taxon>
        <taxon>Rhynchophorus</taxon>
    </lineage>
</organism>
<evidence type="ECO:0000313" key="1">
    <source>
        <dbReference type="EMBL" id="KAF7270173.1"/>
    </source>
</evidence>
<dbReference type="Proteomes" id="UP000625711">
    <property type="component" value="Unassembled WGS sequence"/>
</dbReference>
<sequence length="178" mass="20647">MSCRFHDVNDKILEIKKCETEADVAWNSFRQDLIDCISGIELLKCKLKLISENNNNTNNNNDILLSDFKEGAPKSLSEKASILNNNLQISIRKNSMSIRRSFLAYNNLVSQHELLFLPYFEMKEYYKQLQDFAKSEVLTKEKLSYGEALEDLMFLSKDIQETKTRSEKLQDNSGIQHP</sequence>
<keyword evidence="2" id="KW-1185">Reference proteome</keyword>
<dbReference type="OrthoDB" id="446789at2759"/>
<dbReference type="EMBL" id="JAACXV010014127">
    <property type="protein sequence ID" value="KAF7270173.1"/>
    <property type="molecule type" value="Genomic_DNA"/>
</dbReference>
<name>A0A834I0B2_RHYFE</name>
<evidence type="ECO:0000313" key="2">
    <source>
        <dbReference type="Proteomes" id="UP000625711"/>
    </source>
</evidence>
<gene>
    <name evidence="1" type="ORF">GWI33_016863</name>
</gene>
<proteinExistence type="predicted"/>